<evidence type="ECO:0000313" key="3">
    <source>
        <dbReference type="Proteomes" id="UP000053317"/>
    </source>
</evidence>
<name>A0A0G2HKN6_PHACM</name>
<proteinExistence type="predicted"/>
<comment type="caution">
    <text evidence="2">The sequence shown here is derived from an EMBL/GenBank/DDBJ whole genome shotgun (WGS) entry which is preliminary data.</text>
</comment>
<reference evidence="2 3" key="1">
    <citation type="submission" date="2015-05" db="EMBL/GenBank/DDBJ databases">
        <title>Distinctive expansion of gene families associated with plant cell wall degradation and secondary metabolism in the genomes of grapevine trunk pathogens.</title>
        <authorList>
            <person name="Lawrence D.P."/>
            <person name="Travadon R."/>
            <person name="Rolshausen P.E."/>
            <person name="Baumgartner K."/>
        </authorList>
    </citation>
    <scope>NUCLEOTIDE SEQUENCE [LARGE SCALE GENOMIC DNA]</scope>
    <source>
        <strain evidence="2">UCRPC4</strain>
    </source>
</reference>
<dbReference type="Proteomes" id="UP000053317">
    <property type="component" value="Unassembled WGS sequence"/>
</dbReference>
<protein>
    <submittedName>
        <fullName evidence="2">Uncharacterized protein</fullName>
    </submittedName>
</protein>
<evidence type="ECO:0000313" key="2">
    <source>
        <dbReference type="EMBL" id="KKY28870.1"/>
    </source>
</evidence>
<feature type="region of interest" description="Disordered" evidence="1">
    <location>
        <begin position="515"/>
        <end position="544"/>
    </location>
</feature>
<reference evidence="2 3" key="2">
    <citation type="submission" date="2015-05" db="EMBL/GenBank/DDBJ databases">
        <authorList>
            <person name="Morales-Cruz A."/>
            <person name="Amrine K.C."/>
            <person name="Cantu D."/>
        </authorList>
    </citation>
    <scope>NUCLEOTIDE SEQUENCE [LARGE SCALE GENOMIC DNA]</scope>
    <source>
        <strain evidence="2">UCRPC4</strain>
    </source>
</reference>
<dbReference type="AlphaFoldDB" id="A0A0G2HKN6"/>
<dbReference type="PANTHER" id="PTHR42055:SF1">
    <property type="entry name" value="YALI0E03476P"/>
    <property type="match status" value="1"/>
</dbReference>
<sequence length="628" mass="70813">MARLRLSTLALFFAFCFITFIVFTSSNTSSAPKLDLETKPEQSDDPKVSSSLVEKLLNLDTPSFRFHFQTSAHKPPEQQNSTSGDTSWFSDWKWLNPFSSSITLDEDRSVLPPLTERTPIYTYYDTTVKRDKETEEVDQQLLLTWRRAWWAYGFKPVILGPADAQANLLYENMQRHKLGQILEFELARFLAWGNMGSGLLSSYHCFPMGMYDDDLLVFLRRGDFPQLIRFDDLGAGLFAGPKNSMNDAVKDALIKGDAGKVTGILEAVPEQHFRVEQPSSIAHYDSATITARYPSLAEELANMPNLGRKKLIDVINAHLHVTWQNSFRKGIVVLKPLPKHTTALIEPSAQLAELLAECPQTPLPASCPPNHPRCSPCVSNKVSITTREAFRNTSEEFTIATVPHPYTLTMLNNQSELITVAHIRRYTERDSWITRVTKELLGARRGGPSRVVGMKQVVASDFGLSRGLWYAVDQLPITASAASTDGKKSHTLPNEFLADLDWYFGFTIPRAFVSKGESETPVPGPERRPKSQPGLPVPKKKSWDVDPATEQEFALELELLGKARAAIKSKDPRIKQITTVAELWNLADTEAWRFVKAWRARSTMERAKWEDEEKGYGVDRSARSGRWF</sequence>
<gene>
    <name evidence="2" type="ORF">UCRPC4_g00294</name>
</gene>
<organism evidence="2 3">
    <name type="scientific">Phaeomoniella chlamydospora</name>
    <name type="common">Phaeoacremonium chlamydosporum</name>
    <dbReference type="NCBI Taxonomy" id="158046"/>
    <lineage>
        <taxon>Eukaryota</taxon>
        <taxon>Fungi</taxon>
        <taxon>Dikarya</taxon>
        <taxon>Ascomycota</taxon>
        <taxon>Pezizomycotina</taxon>
        <taxon>Eurotiomycetes</taxon>
        <taxon>Chaetothyriomycetidae</taxon>
        <taxon>Phaeomoniellales</taxon>
        <taxon>Phaeomoniellaceae</taxon>
        <taxon>Phaeomoniella</taxon>
    </lineage>
</organism>
<keyword evidence="3" id="KW-1185">Reference proteome</keyword>
<evidence type="ECO:0000256" key="1">
    <source>
        <dbReference type="SAM" id="MobiDB-lite"/>
    </source>
</evidence>
<dbReference type="OrthoDB" id="5312133at2759"/>
<dbReference type="EMBL" id="LCWF01000007">
    <property type="protein sequence ID" value="KKY28870.1"/>
    <property type="molecule type" value="Genomic_DNA"/>
</dbReference>
<accession>A0A0G2HKN6</accession>
<dbReference type="PANTHER" id="PTHR42055">
    <property type="entry name" value="YALI0E03476P"/>
    <property type="match status" value="1"/>
</dbReference>